<evidence type="ECO:0000313" key="3">
    <source>
        <dbReference type="Proteomes" id="UP000192721"/>
    </source>
</evidence>
<proteinExistence type="predicted"/>
<dbReference type="InterPro" id="IPR008966">
    <property type="entry name" value="Adhesion_dom_sf"/>
</dbReference>
<dbReference type="Gene3D" id="2.60.40.1090">
    <property type="entry name" value="Fimbrial-type adhesion domain"/>
    <property type="match status" value="1"/>
</dbReference>
<comment type="caution">
    <text evidence="2">The sequence shown here is derived from an EMBL/GenBank/DDBJ whole genome shotgun (WGS) entry which is preliminary data.</text>
</comment>
<sequence length="196" mass="20998">MEFIRTKAMSSLKPGRYPIKLSPSFVIDSYWPGFTSSTVWSFNPQVDPNSPPLILSQCSLAGVTTTVDFKTLTLAQIQSSQQEKPFTVSIGGCGDQTAAEVINQYGNFSFSSATILADGSLGNESCADCATGVAIEVLKQDGAKVDLNRLYKLSQGQFAINGETVTHFFRARLKATPSTLSSGAIKSVLVVVLTQE</sequence>
<gene>
    <name evidence="2" type="ORF">B0T45_17295</name>
</gene>
<protein>
    <recommendedName>
        <fullName evidence="1">Fimbrial-type adhesion domain-containing protein</fullName>
    </recommendedName>
</protein>
<dbReference type="Pfam" id="PF00419">
    <property type="entry name" value="Fimbrial"/>
    <property type="match status" value="1"/>
</dbReference>
<dbReference type="GO" id="GO:0009289">
    <property type="term" value="C:pilus"/>
    <property type="evidence" value="ECO:0007669"/>
    <property type="project" value="InterPro"/>
</dbReference>
<name>A0A1W0CLJ6_9NEIS</name>
<dbReference type="EMBL" id="MUKV01000026">
    <property type="protein sequence ID" value="OQS35695.1"/>
    <property type="molecule type" value="Genomic_DNA"/>
</dbReference>
<dbReference type="AlphaFoldDB" id="A0A1W0CLJ6"/>
<dbReference type="SUPFAM" id="SSF49401">
    <property type="entry name" value="Bacterial adhesins"/>
    <property type="match status" value="1"/>
</dbReference>
<reference evidence="2 3" key="1">
    <citation type="submission" date="2017-02" db="EMBL/GenBank/DDBJ databases">
        <title>Chromobacterium haemolyticum H5244.</title>
        <authorList>
            <person name="Gulvik C.A."/>
        </authorList>
    </citation>
    <scope>NUCLEOTIDE SEQUENCE [LARGE SCALE GENOMIC DNA]</scope>
    <source>
        <strain evidence="2 3">H5244</strain>
    </source>
</reference>
<dbReference type="Proteomes" id="UP000192721">
    <property type="component" value="Unassembled WGS sequence"/>
</dbReference>
<organism evidence="2 3">
    <name type="scientific">Chromobacterium haemolyticum</name>
    <dbReference type="NCBI Taxonomy" id="394935"/>
    <lineage>
        <taxon>Bacteria</taxon>
        <taxon>Pseudomonadati</taxon>
        <taxon>Pseudomonadota</taxon>
        <taxon>Betaproteobacteria</taxon>
        <taxon>Neisseriales</taxon>
        <taxon>Chromobacteriaceae</taxon>
        <taxon>Chromobacterium</taxon>
    </lineage>
</organism>
<evidence type="ECO:0000259" key="1">
    <source>
        <dbReference type="Pfam" id="PF00419"/>
    </source>
</evidence>
<dbReference type="InterPro" id="IPR036937">
    <property type="entry name" value="Adhesion_dom_fimbrial_sf"/>
</dbReference>
<dbReference type="InterPro" id="IPR000259">
    <property type="entry name" value="Adhesion_dom_fimbrial"/>
</dbReference>
<feature type="domain" description="Fimbrial-type adhesion" evidence="1">
    <location>
        <begin position="55"/>
        <end position="187"/>
    </location>
</feature>
<accession>A0A1W0CLJ6</accession>
<evidence type="ECO:0000313" key="2">
    <source>
        <dbReference type="EMBL" id="OQS35695.1"/>
    </source>
</evidence>
<dbReference type="GO" id="GO:0007155">
    <property type="term" value="P:cell adhesion"/>
    <property type="evidence" value="ECO:0007669"/>
    <property type="project" value="InterPro"/>
</dbReference>